<comment type="caution">
    <text evidence="1">The sequence shown here is derived from an EMBL/GenBank/DDBJ whole genome shotgun (WGS) entry which is preliminary data.</text>
</comment>
<gene>
    <name evidence="1" type="ORF">AN477_19800</name>
</gene>
<keyword evidence="2" id="KW-1185">Reference proteome</keyword>
<dbReference type="Proteomes" id="UP000050482">
    <property type="component" value="Unassembled WGS sequence"/>
</dbReference>
<dbReference type="RefSeq" id="WP_054970922.1">
    <property type="nucleotide sequence ID" value="NZ_LJCO01000085.1"/>
</dbReference>
<proteinExistence type="predicted"/>
<accession>A0A0P9GNG5</accession>
<protein>
    <submittedName>
        <fullName evidence="1">Uncharacterized protein</fullName>
    </submittedName>
</protein>
<dbReference type="Pfam" id="PF09956">
    <property type="entry name" value="Phage_cement_2"/>
    <property type="match status" value="1"/>
</dbReference>
<evidence type="ECO:0000313" key="2">
    <source>
        <dbReference type="Proteomes" id="UP000050482"/>
    </source>
</evidence>
<dbReference type="InterPro" id="IPR011231">
    <property type="entry name" value="Phage_VT1-Sakai_H0018"/>
</dbReference>
<dbReference type="AlphaFoldDB" id="A0A0P9GNG5"/>
<dbReference type="PATRIC" id="fig|471514.4.peg.1063"/>
<name>A0A0P9GNG5_9BACL</name>
<dbReference type="STRING" id="471514.AN477_19800"/>
<evidence type="ECO:0000313" key="1">
    <source>
        <dbReference type="EMBL" id="KPV42015.1"/>
    </source>
</evidence>
<reference evidence="1 2" key="1">
    <citation type="submission" date="2015-09" db="EMBL/GenBank/DDBJ databases">
        <title>Draft genome sequence of Alicyclobacillus ferrooxydans DSM 22381.</title>
        <authorList>
            <person name="Hemp J."/>
        </authorList>
    </citation>
    <scope>NUCLEOTIDE SEQUENCE [LARGE SCALE GENOMIC DNA]</scope>
    <source>
        <strain evidence="1 2">TC-34</strain>
    </source>
</reference>
<sequence>MPIKGAIQVMIDTFTADAAVNQFQAIVQSVTDYHATNPAGANAGEFVGITLDSAAAGESVPVVQLGTGWCQAAGAISSGQFVSIANAQGQIQAGGSNIIGIALSTTTAAGDYCLVYISPTPGTNSLKKVSGTTNAASGTQNAYAHGLGYVPTTVLFTPKGNGVVYESQAADATNIYLSASAASINFDAYVG</sequence>
<dbReference type="EMBL" id="LJCO01000085">
    <property type="protein sequence ID" value="KPV42015.1"/>
    <property type="molecule type" value="Genomic_DNA"/>
</dbReference>
<organism evidence="1 2">
    <name type="scientific">Alicyclobacillus ferrooxydans</name>
    <dbReference type="NCBI Taxonomy" id="471514"/>
    <lineage>
        <taxon>Bacteria</taxon>
        <taxon>Bacillati</taxon>
        <taxon>Bacillota</taxon>
        <taxon>Bacilli</taxon>
        <taxon>Bacillales</taxon>
        <taxon>Alicyclobacillaceae</taxon>
        <taxon>Alicyclobacillus</taxon>
    </lineage>
</organism>